<proteinExistence type="predicted"/>
<evidence type="ECO:0000256" key="1">
    <source>
        <dbReference type="SAM" id="SignalP"/>
    </source>
</evidence>
<keyword evidence="1" id="KW-0732">Signal</keyword>
<sequence length="257" mass="25826">MGVSPSSPPKTWRLSPFVSSFLLLSPFRFAGHLADVAQSVEREALNLVVADFQGVGARERRKTAATAAAVAAAAAAFASCCCSRVDSGAAPMRTLRQQQQQQQQQQLSCTAKDTAGTPTAAAAAAAPAAAAPAPAAPAATAAAAAAAAGPSLLPWQQPCCRFVSDSGSDVSPHSLGAGAGAAAGAAARLAAAAAAAAAALKEEAAKSYFKNPKQENAKALALSPPGLSLSPAKRPPLAVLLRCLTVIWHEQQNPPPY</sequence>
<keyword evidence="3" id="KW-1185">Reference proteome</keyword>
<dbReference type="AlphaFoldDB" id="U6LHZ7"/>
<feature type="signal peptide" evidence="1">
    <location>
        <begin position="1"/>
        <end position="30"/>
    </location>
</feature>
<reference evidence="2" key="2">
    <citation type="submission" date="2013-10" db="EMBL/GenBank/DDBJ databases">
        <authorList>
            <person name="Aslett M."/>
        </authorList>
    </citation>
    <scope>NUCLEOTIDE SEQUENCE [LARGE SCALE GENOMIC DNA]</scope>
    <source>
        <strain evidence="2">Houghton</strain>
    </source>
</reference>
<dbReference type="Proteomes" id="UP000030750">
    <property type="component" value="Unassembled WGS sequence"/>
</dbReference>
<organism evidence="2 3">
    <name type="scientific">Eimeria brunetti</name>
    <dbReference type="NCBI Taxonomy" id="51314"/>
    <lineage>
        <taxon>Eukaryota</taxon>
        <taxon>Sar</taxon>
        <taxon>Alveolata</taxon>
        <taxon>Apicomplexa</taxon>
        <taxon>Conoidasida</taxon>
        <taxon>Coccidia</taxon>
        <taxon>Eucoccidiorida</taxon>
        <taxon>Eimeriorina</taxon>
        <taxon>Eimeriidae</taxon>
        <taxon>Eimeria</taxon>
    </lineage>
</organism>
<dbReference type="VEuPathDB" id="ToxoDB:EBH_0029960"/>
<gene>
    <name evidence="2" type="ORF">EBH_0029960</name>
</gene>
<protein>
    <submittedName>
        <fullName evidence="2">Uncharacterized protein</fullName>
    </submittedName>
</protein>
<feature type="chain" id="PRO_5004672557" evidence="1">
    <location>
        <begin position="31"/>
        <end position="257"/>
    </location>
</feature>
<name>U6LHZ7_9EIME</name>
<evidence type="ECO:0000313" key="3">
    <source>
        <dbReference type="Proteomes" id="UP000030750"/>
    </source>
</evidence>
<evidence type="ECO:0000313" key="2">
    <source>
        <dbReference type="EMBL" id="CDJ49977.1"/>
    </source>
</evidence>
<reference evidence="2" key="1">
    <citation type="submission" date="2013-10" db="EMBL/GenBank/DDBJ databases">
        <title>Genomic analysis of the causative agents of coccidiosis in chickens.</title>
        <authorList>
            <person name="Reid A.J."/>
            <person name="Blake D."/>
            <person name="Billington K."/>
            <person name="Browne H."/>
            <person name="Dunn M."/>
            <person name="Hung S."/>
            <person name="Kawahara F."/>
            <person name="Miranda-Saavedra D."/>
            <person name="Mourier T."/>
            <person name="Nagra H."/>
            <person name="Otto T.D."/>
            <person name="Rawlings N."/>
            <person name="Sanchez A."/>
            <person name="Sanders M."/>
            <person name="Subramaniam C."/>
            <person name="Tay Y."/>
            <person name="Dear P."/>
            <person name="Doerig C."/>
            <person name="Gruber A."/>
            <person name="Parkinson J."/>
            <person name="Shirley M."/>
            <person name="Wan K.L."/>
            <person name="Berriman M."/>
            <person name="Tomley F."/>
            <person name="Pain A."/>
        </authorList>
    </citation>
    <scope>NUCLEOTIDE SEQUENCE [LARGE SCALE GENOMIC DNA]</scope>
    <source>
        <strain evidence="2">Houghton</strain>
    </source>
</reference>
<dbReference type="EMBL" id="HG711971">
    <property type="protein sequence ID" value="CDJ49977.1"/>
    <property type="molecule type" value="Genomic_DNA"/>
</dbReference>
<accession>U6LHZ7</accession>